<feature type="binding site" evidence="3">
    <location>
        <position position="132"/>
    </location>
    <ligand>
        <name>a divalent metal cation</name>
        <dbReference type="ChEBI" id="CHEBI:60240"/>
    </ligand>
</feature>
<dbReference type="SUPFAM" id="SSF109854">
    <property type="entry name" value="DinB/YfiT-like putative metalloenzymes"/>
    <property type="match status" value="1"/>
</dbReference>
<keyword evidence="2 3" id="KW-0479">Metal-binding</keyword>
<dbReference type="Proteomes" id="UP000229523">
    <property type="component" value="Unassembled WGS sequence"/>
</dbReference>
<dbReference type="InterPro" id="IPR007837">
    <property type="entry name" value="DinB"/>
</dbReference>
<name>A0A2G5NLS1_9STAP</name>
<comment type="caution">
    <text evidence="4">The sequence shown here is derived from an EMBL/GenBank/DDBJ whole genome shotgun (WGS) entry which is preliminary data.</text>
</comment>
<evidence type="ECO:0000256" key="3">
    <source>
        <dbReference type="PIRSR" id="PIRSR607837-1"/>
    </source>
</evidence>
<organism evidence="4 5">
    <name type="scientific">Macrococcoides goetzii</name>
    <dbReference type="NCBI Taxonomy" id="1891097"/>
    <lineage>
        <taxon>Bacteria</taxon>
        <taxon>Bacillati</taxon>
        <taxon>Bacillota</taxon>
        <taxon>Bacilli</taxon>
        <taxon>Bacillales</taxon>
        <taxon>Staphylococcaceae</taxon>
        <taxon>Macrococcoides</taxon>
    </lineage>
</organism>
<evidence type="ECO:0000256" key="1">
    <source>
        <dbReference type="ARBA" id="ARBA00008635"/>
    </source>
</evidence>
<evidence type="ECO:0000313" key="4">
    <source>
        <dbReference type="EMBL" id="RAI80121.1"/>
    </source>
</evidence>
<evidence type="ECO:0000256" key="2">
    <source>
        <dbReference type="ARBA" id="ARBA00022723"/>
    </source>
</evidence>
<sequence>MISIIEPIFKQIEFQVESIKMLANKVDIFMLEQEIYPGGRTCFELLTHIALIPEADVMIIKGAGKSEMDDYYHYWQKEVTSIEVFEARLELSMNILHDFYNQLEEDEMLNMKMTYWQTRQTYLDWLLVILTHLTHHRAQLYSSIKQFGDDEGLSNLFE</sequence>
<gene>
    <name evidence="4" type="ORF">BFS35_010070</name>
</gene>
<dbReference type="EMBL" id="MJBI02000004">
    <property type="protein sequence ID" value="RAI80121.1"/>
    <property type="molecule type" value="Genomic_DNA"/>
</dbReference>
<feature type="binding site" evidence="3">
    <location>
        <position position="136"/>
    </location>
    <ligand>
        <name>a divalent metal cation</name>
        <dbReference type="ChEBI" id="CHEBI:60240"/>
    </ligand>
</feature>
<feature type="binding site" evidence="3">
    <location>
        <position position="48"/>
    </location>
    <ligand>
        <name>a divalent metal cation</name>
        <dbReference type="ChEBI" id="CHEBI:60240"/>
    </ligand>
</feature>
<keyword evidence="5" id="KW-1185">Reference proteome</keyword>
<dbReference type="GO" id="GO:0046872">
    <property type="term" value="F:metal ion binding"/>
    <property type="evidence" value="ECO:0007669"/>
    <property type="project" value="UniProtKB-KW"/>
</dbReference>
<evidence type="ECO:0000313" key="5">
    <source>
        <dbReference type="Proteomes" id="UP000229523"/>
    </source>
</evidence>
<dbReference type="RefSeq" id="WP_099580925.1">
    <property type="nucleotide sequence ID" value="NZ_MJBI02000004.1"/>
</dbReference>
<reference evidence="4 5" key="1">
    <citation type="journal article" date="2018" name="Front. Microbiol.">
        <title>Description and Comparative Genomics of Macrococcus caseolyticus subsp. hominis subsp. nov., Macrococcus goetzii sp. nov., Macrococcus epidermidis sp. nov., and Macrococcus bohemicus sp. nov., Novel Macrococci From Human Clinical Material With Virulence Potential and Suspected Uptake of Foreign DNA by Natural Transformation.</title>
        <authorList>
            <person name="Maslanova I."/>
            <person name="Wertheimer Z."/>
            <person name="Sedlacek I."/>
            <person name="Svec P."/>
            <person name="Indrakova A."/>
            <person name="Kovarovic V."/>
            <person name="Schumann P."/>
            <person name="Sproer C."/>
            <person name="Kralova S."/>
            <person name="Sedo O."/>
            <person name="Kristofova L."/>
            <person name="Vrbovska V."/>
            <person name="Fuzik T."/>
            <person name="Petras P."/>
            <person name="Zdrahal Z."/>
            <person name="Ruzickova V."/>
            <person name="Doskar J."/>
            <person name="Pantucek R."/>
        </authorList>
    </citation>
    <scope>NUCLEOTIDE SEQUENCE [LARGE SCALE GENOMIC DNA]</scope>
    <source>
        <strain evidence="4 5">CCM 4927</strain>
    </source>
</reference>
<dbReference type="InterPro" id="IPR034660">
    <property type="entry name" value="DinB/YfiT-like"/>
</dbReference>
<comment type="similarity">
    <text evidence="1">Belongs to the DinB family.</text>
</comment>
<dbReference type="Pfam" id="PF05163">
    <property type="entry name" value="DinB"/>
    <property type="match status" value="1"/>
</dbReference>
<dbReference type="AlphaFoldDB" id="A0A2G5NLS1"/>
<accession>A0A2G5NLS1</accession>
<protein>
    <submittedName>
        <fullName evidence="4">DinB family protein</fullName>
    </submittedName>
</protein>
<dbReference type="Gene3D" id="1.20.120.450">
    <property type="entry name" value="dinb family like domain"/>
    <property type="match status" value="1"/>
</dbReference>
<proteinExistence type="inferred from homology"/>